<dbReference type="AlphaFoldDB" id="A0A1Y1VU32"/>
<dbReference type="PANTHER" id="PTHR22589:SF103">
    <property type="entry name" value="CARNITINE O-ACETYL-TRANSFERASE, ISOFORM A-RELATED"/>
    <property type="match status" value="1"/>
</dbReference>
<dbReference type="SUPFAM" id="SSF52777">
    <property type="entry name" value="CoA-dependent acyltransferases"/>
    <property type="match status" value="1"/>
</dbReference>
<dbReference type="OrthoDB" id="240216at2759"/>
<dbReference type="Proteomes" id="UP000193922">
    <property type="component" value="Unassembled WGS sequence"/>
</dbReference>
<organism evidence="3 4">
    <name type="scientific">Linderina pennispora</name>
    <dbReference type="NCBI Taxonomy" id="61395"/>
    <lineage>
        <taxon>Eukaryota</taxon>
        <taxon>Fungi</taxon>
        <taxon>Fungi incertae sedis</taxon>
        <taxon>Zoopagomycota</taxon>
        <taxon>Kickxellomycotina</taxon>
        <taxon>Kickxellomycetes</taxon>
        <taxon>Kickxellales</taxon>
        <taxon>Kickxellaceae</taxon>
        <taxon>Linderina</taxon>
    </lineage>
</organism>
<dbReference type="InterPro" id="IPR000542">
    <property type="entry name" value="Carn_acyl_trans"/>
</dbReference>
<feature type="domain" description="Choline/carnitine acyltransferase" evidence="2">
    <location>
        <begin position="19"/>
        <end position="135"/>
    </location>
</feature>
<name>A0A1Y1VU32_9FUNG</name>
<dbReference type="InterPro" id="IPR042572">
    <property type="entry name" value="Carn_acyl_trans_N"/>
</dbReference>
<dbReference type="PANTHER" id="PTHR22589">
    <property type="entry name" value="CARNITINE O-ACYLTRANSFERASE"/>
    <property type="match status" value="1"/>
</dbReference>
<reference evidence="3 4" key="1">
    <citation type="submission" date="2016-07" db="EMBL/GenBank/DDBJ databases">
        <title>Pervasive Adenine N6-methylation of Active Genes in Fungi.</title>
        <authorList>
            <consortium name="DOE Joint Genome Institute"/>
            <person name="Mondo S.J."/>
            <person name="Dannebaum R.O."/>
            <person name="Kuo R.C."/>
            <person name="Labutti K."/>
            <person name="Haridas S."/>
            <person name="Kuo A."/>
            <person name="Salamov A."/>
            <person name="Ahrendt S.R."/>
            <person name="Lipzen A."/>
            <person name="Sullivan W."/>
            <person name="Andreopoulos W.B."/>
            <person name="Clum A."/>
            <person name="Lindquist E."/>
            <person name="Daum C."/>
            <person name="Ramamoorthy G.K."/>
            <person name="Gryganskyi A."/>
            <person name="Culley D."/>
            <person name="Magnuson J.K."/>
            <person name="James T.Y."/>
            <person name="O'Malley M.A."/>
            <person name="Stajich J.E."/>
            <person name="Spatafora J.W."/>
            <person name="Visel A."/>
            <person name="Grigoriev I.V."/>
        </authorList>
    </citation>
    <scope>NUCLEOTIDE SEQUENCE [LARGE SCALE GENOMIC DNA]</scope>
    <source>
        <strain evidence="3 4">ATCC 12442</strain>
    </source>
</reference>
<dbReference type="InterPro" id="IPR042231">
    <property type="entry name" value="Cho/carn_acyl_trans_2"/>
</dbReference>
<accession>A0A1Y1VU32</accession>
<dbReference type="STRING" id="61395.A0A1Y1VU32"/>
<gene>
    <name evidence="3" type="ORF">DL89DRAFT_296941</name>
</gene>
<keyword evidence="1" id="KW-0808">Transferase</keyword>
<dbReference type="Gene3D" id="3.30.559.70">
    <property type="entry name" value="Choline/Carnitine o-acyltransferase, domain 2"/>
    <property type="match status" value="1"/>
</dbReference>
<proteinExistence type="predicted"/>
<evidence type="ECO:0000256" key="1">
    <source>
        <dbReference type="ARBA" id="ARBA00023315"/>
    </source>
</evidence>
<dbReference type="InterPro" id="IPR039551">
    <property type="entry name" value="Cho/carn_acyl_trans"/>
</dbReference>
<evidence type="ECO:0000313" key="3">
    <source>
        <dbReference type="EMBL" id="ORX64801.1"/>
    </source>
</evidence>
<dbReference type="RefSeq" id="XP_040739381.1">
    <property type="nucleotide sequence ID" value="XM_040890733.1"/>
</dbReference>
<dbReference type="Gene3D" id="1.10.275.20">
    <property type="entry name" value="Choline/Carnitine o-acyltransferase"/>
    <property type="match status" value="1"/>
</dbReference>
<dbReference type="GeneID" id="63807381"/>
<dbReference type="Pfam" id="PF00755">
    <property type="entry name" value="Carn_acyltransf"/>
    <property type="match status" value="1"/>
</dbReference>
<evidence type="ECO:0000313" key="4">
    <source>
        <dbReference type="Proteomes" id="UP000193922"/>
    </source>
</evidence>
<feature type="non-terminal residue" evidence="3">
    <location>
        <position position="136"/>
    </location>
</feature>
<evidence type="ECO:0000259" key="2">
    <source>
        <dbReference type="Pfam" id="PF00755"/>
    </source>
</evidence>
<keyword evidence="1" id="KW-0012">Acyltransferase</keyword>
<sequence>MSAEPRPHMLSMQSKLPRLPIPPLKQTIDQHLAAIAPIVGSDQAALADSHKRATEFLKRWWFDYAYLSWREGLCINSNYWIAFVEDPHAYGLATPASVLVSNPEHRQGKVWDSREYGEFQIRRAVKFIQKTLDFKD</sequence>
<comment type="caution">
    <text evidence="3">The sequence shown here is derived from an EMBL/GenBank/DDBJ whole genome shotgun (WGS) entry which is preliminary data.</text>
</comment>
<dbReference type="EMBL" id="MCFD01000065">
    <property type="protein sequence ID" value="ORX64801.1"/>
    <property type="molecule type" value="Genomic_DNA"/>
</dbReference>
<dbReference type="GO" id="GO:0016747">
    <property type="term" value="F:acyltransferase activity, transferring groups other than amino-acyl groups"/>
    <property type="evidence" value="ECO:0007669"/>
    <property type="project" value="UniProtKB-ARBA"/>
</dbReference>
<protein>
    <recommendedName>
        <fullName evidence="2">Choline/carnitine acyltransferase domain-containing protein</fullName>
    </recommendedName>
</protein>
<keyword evidence="4" id="KW-1185">Reference proteome</keyword>